<keyword evidence="4 8" id="KW-0560">Oxidoreductase</keyword>
<accession>F6ZI41</accession>
<dbReference type="SUPFAM" id="SSF48264">
    <property type="entry name" value="Cytochrome P450"/>
    <property type="match status" value="1"/>
</dbReference>
<reference evidence="10" key="3">
    <citation type="submission" date="2025-09" db="UniProtKB">
        <authorList>
            <consortium name="Ensembl"/>
        </authorList>
    </citation>
    <scope>IDENTIFICATION</scope>
</reference>
<dbReference type="InterPro" id="IPR017972">
    <property type="entry name" value="Cyt_P450_CS"/>
</dbReference>
<dbReference type="PROSITE" id="PS00086">
    <property type="entry name" value="CYTOCHROME_P450"/>
    <property type="match status" value="1"/>
</dbReference>
<gene>
    <name evidence="10" type="primary">LOC100185251</name>
</gene>
<keyword evidence="9" id="KW-0732">Signal</keyword>
<evidence type="ECO:0000256" key="5">
    <source>
        <dbReference type="ARBA" id="ARBA00023004"/>
    </source>
</evidence>
<evidence type="ECO:0000256" key="2">
    <source>
        <dbReference type="ARBA" id="ARBA00010617"/>
    </source>
</evidence>
<protein>
    <submittedName>
        <fullName evidence="10">NAD-dependent protein deacetylase sirtuin-2</fullName>
    </submittedName>
</protein>
<dbReference type="STRING" id="7719.ENSCINP00000012200"/>
<evidence type="ECO:0000256" key="7">
    <source>
        <dbReference type="PIRSR" id="PIRSR602401-1"/>
    </source>
</evidence>
<keyword evidence="6 8" id="KW-0503">Monooxygenase</keyword>
<keyword evidence="11" id="KW-1185">Reference proteome</keyword>
<dbReference type="GO" id="GO:0016712">
    <property type="term" value="F:oxidoreductase activity, acting on paired donors, with incorporation or reduction of molecular oxygen, reduced flavin or flavoprotein as one donor, and incorporation of one atom of oxygen"/>
    <property type="evidence" value="ECO:0000318"/>
    <property type="project" value="GO_Central"/>
</dbReference>
<evidence type="ECO:0000313" key="10">
    <source>
        <dbReference type="Ensembl" id="ENSCINP00000012200.3"/>
    </source>
</evidence>
<reference evidence="10" key="2">
    <citation type="submission" date="2025-08" db="UniProtKB">
        <authorList>
            <consortium name="Ensembl"/>
        </authorList>
    </citation>
    <scope>IDENTIFICATION</scope>
</reference>
<dbReference type="HOGENOM" id="CLU_001570_22_0_1"/>
<dbReference type="Pfam" id="PF00067">
    <property type="entry name" value="p450"/>
    <property type="match status" value="1"/>
</dbReference>
<feature type="signal peptide" evidence="9">
    <location>
        <begin position="1"/>
        <end position="22"/>
    </location>
</feature>
<dbReference type="GO" id="GO:0006082">
    <property type="term" value="P:organic acid metabolic process"/>
    <property type="evidence" value="ECO:0000318"/>
    <property type="project" value="GO_Central"/>
</dbReference>
<dbReference type="InterPro" id="IPR002401">
    <property type="entry name" value="Cyt_P450_E_grp-I"/>
</dbReference>
<evidence type="ECO:0000256" key="9">
    <source>
        <dbReference type="SAM" id="SignalP"/>
    </source>
</evidence>
<evidence type="ECO:0000256" key="1">
    <source>
        <dbReference type="ARBA" id="ARBA00001971"/>
    </source>
</evidence>
<comment type="cofactor">
    <cofactor evidence="1 7">
        <name>heme</name>
        <dbReference type="ChEBI" id="CHEBI:30413"/>
    </cofactor>
</comment>
<proteinExistence type="inferred from homology"/>
<evidence type="ECO:0000313" key="11">
    <source>
        <dbReference type="Proteomes" id="UP000008144"/>
    </source>
</evidence>
<dbReference type="InterPro" id="IPR050182">
    <property type="entry name" value="Cytochrome_P450_fam2"/>
</dbReference>
<evidence type="ECO:0000256" key="6">
    <source>
        <dbReference type="ARBA" id="ARBA00023033"/>
    </source>
</evidence>
<evidence type="ECO:0000256" key="8">
    <source>
        <dbReference type="RuleBase" id="RU000461"/>
    </source>
</evidence>
<dbReference type="InterPro" id="IPR001128">
    <property type="entry name" value="Cyt_P450"/>
</dbReference>
<dbReference type="PANTHER" id="PTHR24300:SF397">
    <property type="entry name" value="CYTOCHROME P450 2U1"/>
    <property type="match status" value="1"/>
</dbReference>
<dbReference type="Gene3D" id="1.10.630.10">
    <property type="entry name" value="Cytochrome P450"/>
    <property type="match status" value="1"/>
</dbReference>
<dbReference type="GO" id="GO:0008395">
    <property type="term" value="F:steroid hydroxylase activity"/>
    <property type="evidence" value="ECO:0000318"/>
    <property type="project" value="GO_Central"/>
</dbReference>
<feature type="chain" id="PRO_5003347757" evidence="9">
    <location>
        <begin position="23"/>
        <end position="454"/>
    </location>
</feature>
<dbReference type="GeneTree" id="ENSGT00940000160689"/>
<evidence type="ECO:0000256" key="3">
    <source>
        <dbReference type="ARBA" id="ARBA00022723"/>
    </source>
</evidence>
<dbReference type="Ensembl" id="ENSCINT00000012200.3">
    <property type="protein sequence ID" value="ENSCINP00000012200.3"/>
    <property type="gene ID" value="ENSCING00000005903.3"/>
</dbReference>
<dbReference type="InParanoid" id="F6ZI41"/>
<dbReference type="FunFam" id="1.10.630.10:FF:000036">
    <property type="entry name" value="CYtochrome P450 family"/>
    <property type="match status" value="1"/>
</dbReference>
<sequence length="454" mass="52785">MLPIICLSFFLIIFLCWKPLRKRSNYPPGCDGMPFLGCLPLLGVHPANTIMKWSKRYGDVFYVKYAMQNVIMLNSFESIKEALVKQGHVFSGRQHTFITEFTSGNAGLGFLDYGAVWRSQRRFGLATLHEFGMGRRCMAPKILEEADLMCDEMLKHGDHAFDCMDHITPAVTNIISILVFGKRFEYDDPTLLDTLHLLFDFGHDFPFALFYFAPLVRFLPPWKAELEKIRQARKPVWDHIMSAIQQHQDTYNENDCRDFIDSFIAKMKSTNADGVKFAWWNKEQLFHYVKELFLAGTDTTATTLRWAILLIHYHTDVHEKIHEEIDREASNPVKFEDMPNMPYTQAVIQEVFRSRPIANFGTMRKTTAVGKVGGYRIPKGSIVMPNIWAVHHNPQRWKNPHLFKPDRHIDQNGKFVKSEDIIPFNVGQRSCLGMQLAKMEIFIFLVRMMQRFNF</sequence>
<dbReference type="AlphaFoldDB" id="F6ZI41"/>
<reference evidence="11" key="1">
    <citation type="journal article" date="2002" name="Science">
        <title>The draft genome of Ciona intestinalis: insights into chordate and vertebrate origins.</title>
        <authorList>
            <person name="Dehal P."/>
            <person name="Satou Y."/>
            <person name="Campbell R.K."/>
            <person name="Chapman J."/>
            <person name="Degnan B."/>
            <person name="De Tomaso A."/>
            <person name="Davidson B."/>
            <person name="Di Gregorio A."/>
            <person name="Gelpke M."/>
            <person name="Goodstein D.M."/>
            <person name="Harafuji N."/>
            <person name="Hastings K.E."/>
            <person name="Ho I."/>
            <person name="Hotta K."/>
            <person name="Huang W."/>
            <person name="Kawashima T."/>
            <person name="Lemaire P."/>
            <person name="Martinez D."/>
            <person name="Meinertzhagen I.A."/>
            <person name="Necula S."/>
            <person name="Nonaka M."/>
            <person name="Putnam N."/>
            <person name="Rash S."/>
            <person name="Saiga H."/>
            <person name="Satake M."/>
            <person name="Terry A."/>
            <person name="Yamada L."/>
            <person name="Wang H.G."/>
            <person name="Awazu S."/>
            <person name="Azumi K."/>
            <person name="Boore J."/>
            <person name="Branno M."/>
            <person name="Chin-Bow S."/>
            <person name="DeSantis R."/>
            <person name="Doyle S."/>
            <person name="Francino P."/>
            <person name="Keys D.N."/>
            <person name="Haga S."/>
            <person name="Hayashi H."/>
            <person name="Hino K."/>
            <person name="Imai K.S."/>
            <person name="Inaba K."/>
            <person name="Kano S."/>
            <person name="Kobayashi K."/>
            <person name="Kobayashi M."/>
            <person name="Lee B.I."/>
            <person name="Makabe K.W."/>
            <person name="Manohar C."/>
            <person name="Matassi G."/>
            <person name="Medina M."/>
            <person name="Mochizuki Y."/>
            <person name="Mount S."/>
            <person name="Morishita T."/>
            <person name="Miura S."/>
            <person name="Nakayama A."/>
            <person name="Nishizaka S."/>
            <person name="Nomoto H."/>
            <person name="Ohta F."/>
            <person name="Oishi K."/>
            <person name="Rigoutsos I."/>
            <person name="Sano M."/>
            <person name="Sasaki A."/>
            <person name="Sasakura Y."/>
            <person name="Shoguchi E."/>
            <person name="Shin-i T."/>
            <person name="Spagnuolo A."/>
            <person name="Stainier D."/>
            <person name="Suzuki M.M."/>
            <person name="Tassy O."/>
            <person name="Takatori N."/>
            <person name="Tokuoka M."/>
            <person name="Yagi K."/>
            <person name="Yoshizaki F."/>
            <person name="Wada S."/>
            <person name="Zhang C."/>
            <person name="Hyatt P.D."/>
            <person name="Larimer F."/>
            <person name="Detter C."/>
            <person name="Doggett N."/>
            <person name="Glavina T."/>
            <person name="Hawkins T."/>
            <person name="Richardson P."/>
            <person name="Lucas S."/>
            <person name="Kohara Y."/>
            <person name="Levine M."/>
            <person name="Satoh N."/>
            <person name="Rokhsar D.S."/>
        </authorList>
    </citation>
    <scope>NUCLEOTIDE SEQUENCE [LARGE SCALE GENOMIC DNA]</scope>
</reference>
<name>F6ZI41_CIOIN</name>
<keyword evidence="3 7" id="KW-0479">Metal-binding</keyword>
<dbReference type="InterPro" id="IPR036396">
    <property type="entry name" value="Cyt_P450_sf"/>
</dbReference>
<dbReference type="Proteomes" id="UP000008144">
    <property type="component" value="Unassembled WGS sequence"/>
</dbReference>
<dbReference type="GO" id="GO:0005506">
    <property type="term" value="F:iron ion binding"/>
    <property type="evidence" value="ECO:0007669"/>
    <property type="project" value="InterPro"/>
</dbReference>
<dbReference type="PANTHER" id="PTHR24300">
    <property type="entry name" value="CYTOCHROME P450 508A4-RELATED"/>
    <property type="match status" value="1"/>
</dbReference>
<dbReference type="OMA" id="WRSQRRF"/>
<keyword evidence="7 8" id="KW-0349">Heme</keyword>
<comment type="similarity">
    <text evidence="2 8">Belongs to the cytochrome P450 family.</text>
</comment>
<organism evidence="10 11">
    <name type="scientific">Ciona intestinalis</name>
    <name type="common">Transparent sea squirt</name>
    <name type="synonym">Ascidia intestinalis</name>
    <dbReference type="NCBI Taxonomy" id="7719"/>
    <lineage>
        <taxon>Eukaryota</taxon>
        <taxon>Metazoa</taxon>
        <taxon>Chordata</taxon>
        <taxon>Tunicata</taxon>
        <taxon>Ascidiacea</taxon>
        <taxon>Phlebobranchia</taxon>
        <taxon>Cionidae</taxon>
        <taxon>Ciona</taxon>
    </lineage>
</organism>
<dbReference type="GO" id="GO:0020037">
    <property type="term" value="F:heme binding"/>
    <property type="evidence" value="ECO:0000318"/>
    <property type="project" value="GO_Central"/>
</dbReference>
<dbReference type="PRINTS" id="PR00463">
    <property type="entry name" value="EP450I"/>
</dbReference>
<dbReference type="PRINTS" id="PR00385">
    <property type="entry name" value="P450"/>
</dbReference>
<feature type="binding site" description="axial binding residue" evidence="7">
    <location>
        <position position="431"/>
    </location>
    <ligand>
        <name>heme</name>
        <dbReference type="ChEBI" id="CHEBI:30413"/>
    </ligand>
    <ligandPart>
        <name>Fe</name>
        <dbReference type="ChEBI" id="CHEBI:18248"/>
    </ligandPart>
</feature>
<dbReference type="GO" id="GO:0008202">
    <property type="term" value="P:steroid metabolic process"/>
    <property type="evidence" value="ECO:0000318"/>
    <property type="project" value="GO_Central"/>
</dbReference>
<evidence type="ECO:0000256" key="4">
    <source>
        <dbReference type="ARBA" id="ARBA00023002"/>
    </source>
</evidence>
<keyword evidence="5 7" id="KW-0408">Iron</keyword>
<dbReference type="GO" id="GO:0005737">
    <property type="term" value="C:cytoplasm"/>
    <property type="evidence" value="ECO:0000318"/>
    <property type="project" value="GO_Central"/>
</dbReference>
<dbReference type="GO" id="GO:0006805">
    <property type="term" value="P:xenobiotic metabolic process"/>
    <property type="evidence" value="ECO:0000318"/>
    <property type="project" value="GO_Central"/>
</dbReference>